<dbReference type="AlphaFoldDB" id="A0A1B6NS01"/>
<comment type="caution">
    <text evidence="2">The sequence shown here is derived from an EMBL/GenBank/DDBJ whole genome shotgun (WGS) entry which is preliminary data.</text>
</comment>
<dbReference type="EMBL" id="AYSL01001266">
    <property type="protein sequence ID" value="KTF06256.1"/>
    <property type="molecule type" value="Genomic_DNA"/>
</dbReference>
<name>A0A1B6NS01_9ZZZZ</name>
<evidence type="ECO:0000256" key="1">
    <source>
        <dbReference type="SAM" id="MobiDB-lite"/>
    </source>
</evidence>
<reference evidence="2" key="1">
    <citation type="submission" date="2013-11" db="EMBL/GenBank/DDBJ databases">
        <title>Microbial diversity, functional groups and degradation webs in Northern and Southern Mediterranean and Red Sea marine crude oil polluted sites.</title>
        <authorList>
            <person name="Daffonchio D."/>
            <person name="Mapelli F."/>
            <person name="Ferrer M."/>
            <person name="Richter M."/>
            <person name="Cherif A."/>
            <person name="Malkawi H.I."/>
            <person name="Yakimov M.M."/>
            <person name="Abdel-Fattah Y.R."/>
            <person name="Blaghen M."/>
            <person name="Golyshin P.N."/>
            <person name="Kalogerakis N."/>
            <person name="Boon N."/>
            <person name="Magagnini M."/>
            <person name="Fava F."/>
        </authorList>
    </citation>
    <scope>NUCLEOTIDE SEQUENCE</scope>
</reference>
<feature type="region of interest" description="Disordered" evidence="1">
    <location>
        <begin position="1"/>
        <end position="34"/>
    </location>
</feature>
<sequence>MICFVRPLNKKRRRPSPLNTESRRHSVSSDSYFK</sequence>
<protein>
    <submittedName>
        <fullName evidence="2">Uncharacterized protein</fullName>
    </submittedName>
</protein>
<evidence type="ECO:0000313" key="2">
    <source>
        <dbReference type="EMBL" id="KTF06256.1"/>
    </source>
</evidence>
<proteinExistence type="predicted"/>
<organism evidence="2">
    <name type="scientific">marine sediment metagenome</name>
    <dbReference type="NCBI Taxonomy" id="412755"/>
    <lineage>
        <taxon>unclassified sequences</taxon>
        <taxon>metagenomes</taxon>
        <taxon>ecological metagenomes</taxon>
    </lineage>
</organism>
<accession>A0A1B6NS01</accession>
<gene>
    <name evidence="2" type="ORF">MGSAQ_002248</name>
</gene>